<evidence type="ECO:0000256" key="1">
    <source>
        <dbReference type="ARBA" id="ARBA00004477"/>
    </source>
</evidence>
<evidence type="ECO:0000256" key="3">
    <source>
        <dbReference type="ARBA" id="ARBA00022692"/>
    </source>
</evidence>
<comment type="similarity">
    <text evidence="2">Belongs to the TMEM208 family.</text>
</comment>
<feature type="region of interest" description="Disordered" evidence="7">
    <location>
        <begin position="148"/>
        <end position="188"/>
    </location>
</feature>
<dbReference type="PANTHER" id="PTHR13505">
    <property type="entry name" value="TRANSMEMBRANE PROTEIN 208"/>
    <property type="match status" value="1"/>
</dbReference>
<name>A0ABR3J1M6_9AGAR</name>
<dbReference type="Pfam" id="PF05620">
    <property type="entry name" value="TMEM208_SND2"/>
    <property type="match status" value="1"/>
</dbReference>
<dbReference type="PANTHER" id="PTHR13505:SF7">
    <property type="entry name" value="TRANSMEMBRANE PROTEIN 208"/>
    <property type="match status" value="1"/>
</dbReference>
<accession>A0ABR3J1M6</accession>
<keyword evidence="4" id="KW-0256">Endoplasmic reticulum</keyword>
<dbReference type="Proteomes" id="UP001556367">
    <property type="component" value="Unassembled WGS sequence"/>
</dbReference>
<evidence type="ECO:0000313" key="10">
    <source>
        <dbReference type="Proteomes" id="UP001556367"/>
    </source>
</evidence>
<feature type="transmembrane region" description="Helical" evidence="8">
    <location>
        <begin position="50"/>
        <end position="68"/>
    </location>
</feature>
<evidence type="ECO:0000256" key="5">
    <source>
        <dbReference type="ARBA" id="ARBA00022989"/>
    </source>
</evidence>
<feature type="transmembrane region" description="Helical" evidence="8">
    <location>
        <begin position="118"/>
        <end position="135"/>
    </location>
</feature>
<evidence type="ECO:0000256" key="6">
    <source>
        <dbReference type="ARBA" id="ARBA00023136"/>
    </source>
</evidence>
<comment type="caution">
    <text evidence="9">The sequence shown here is derived from an EMBL/GenBank/DDBJ whole genome shotgun (WGS) entry which is preliminary data.</text>
</comment>
<keyword evidence="3 8" id="KW-0812">Transmembrane</keyword>
<evidence type="ECO:0008006" key="11">
    <source>
        <dbReference type="Google" id="ProtNLM"/>
    </source>
</evidence>
<proteinExistence type="inferred from homology"/>
<reference evidence="10" key="1">
    <citation type="submission" date="2024-06" db="EMBL/GenBank/DDBJ databases">
        <title>Multi-omics analyses provide insights into the biosynthesis of the anticancer antibiotic pleurotin in Hohenbuehelia grisea.</title>
        <authorList>
            <person name="Weaver J.A."/>
            <person name="Alberti F."/>
        </authorList>
    </citation>
    <scope>NUCLEOTIDE SEQUENCE [LARGE SCALE GENOMIC DNA]</scope>
    <source>
        <strain evidence="10">T-177</strain>
    </source>
</reference>
<evidence type="ECO:0000256" key="4">
    <source>
        <dbReference type="ARBA" id="ARBA00022824"/>
    </source>
</evidence>
<keyword evidence="10" id="KW-1185">Reference proteome</keyword>
<gene>
    <name evidence="9" type="ORF">HGRIS_009595</name>
</gene>
<feature type="transmembrane region" description="Helical" evidence="8">
    <location>
        <begin position="20"/>
        <end position="38"/>
    </location>
</feature>
<feature type="compositionally biased region" description="Basic and acidic residues" evidence="7">
    <location>
        <begin position="161"/>
        <end position="179"/>
    </location>
</feature>
<keyword evidence="6 8" id="KW-0472">Membrane</keyword>
<evidence type="ECO:0000256" key="2">
    <source>
        <dbReference type="ARBA" id="ARBA00009950"/>
    </source>
</evidence>
<keyword evidence="5 8" id="KW-1133">Transmembrane helix</keyword>
<sequence>MAKGSVKRIASANESAIKTLRLGTFVPTLVSLVLRVLFRRSSLPPSKGALALYVLTFFPAFFLSNYLVKIGSPRRDPTTGTLISYGEDLNQPGVTEWCFDILYITWACQVGSGAFGEWFWWLYMIIPLYAVYKLWSSVISPMFFGRSDAGSQPDAPVEPSLSKRQEKLRKREERGDPRVKSRTVKQQS</sequence>
<evidence type="ECO:0000256" key="7">
    <source>
        <dbReference type="SAM" id="MobiDB-lite"/>
    </source>
</evidence>
<organism evidence="9 10">
    <name type="scientific">Hohenbuehelia grisea</name>
    <dbReference type="NCBI Taxonomy" id="104357"/>
    <lineage>
        <taxon>Eukaryota</taxon>
        <taxon>Fungi</taxon>
        <taxon>Dikarya</taxon>
        <taxon>Basidiomycota</taxon>
        <taxon>Agaricomycotina</taxon>
        <taxon>Agaricomycetes</taxon>
        <taxon>Agaricomycetidae</taxon>
        <taxon>Agaricales</taxon>
        <taxon>Pleurotineae</taxon>
        <taxon>Pleurotaceae</taxon>
        <taxon>Hohenbuehelia</taxon>
    </lineage>
</organism>
<dbReference type="EMBL" id="JASNQZ010000012">
    <property type="protein sequence ID" value="KAL0949546.1"/>
    <property type="molecule type" value="Genomic_DNA"/>
</dbReference>
<protein>
    <recommendedName>
        <fullName evidence="11">Opsin</fullName>
    </recommendedName>
</protein>
<evidence type="ECO:0000313" key="9">
    <source>
        <dbReference type="EMBL" id="KAL0949546.1"/>
    </source>
</evidence>
<evidence type="ECO:0000256" key="8">
    <source>
        <dbReference type="SAM" id="Phobius"/>
    </source>
</evidence>
<comment type="subcellular location">
    <subcellularLocation>
        <location evidence="1">Endoplasmic reticulum membrane</location>
        <topology evidence="1">Multi-pass membrane protein</topology>
    </subcellularLocation>
</comment>
<dbReference type="InterPro" id="IPR008506">
    <property type="entry name" value="SND2/TMEM208"/>
</dbReference>